<reference evidence="3" key="1">
    <citation type="journal article" date="2019" name="Int. J. Syst. Evol. Microbiol.">
        <title>The Global Catalogue of Microorganisms (GCM) 10K type strain sequencing project: providing services to taxonomists for standard genome sequencing and annotation.</title>
        <authorList>
            <consortium name="The Broad Institute Genomics Platform"/>
            <consortium name="The Broad Institute Genome Sequencing Center for Infectious Disease"/>
            <person name="Wu L."/>
            <person name="Ma J."/>
        </authorList>
    </citation>
    <scope>NUCLEOTIDE SEQUENCE [LARGE SCALE GENOMIC DNA]</scope>
    <source>
        <strain evidence="3">JCM 9377</strain>
    </source>
</reference>
<dbReference type="InterPro" id="IPR011009">
    <property type="entry name" value="Kinase-like_dom_sf"/>
</dbReference>
<evidence type="ECO:0000259" key="1">
    <source>
        <dbReference type="Pfam" id="PF01636"/>
    </source>
</evidence>
<keyword evidence="3" id="KW-1185">Reference proteome</keyword>
<accession>A0ABP6Q818</accession>
<name>A0ABP6Q818_9ACTN</name>
<protein>
    <recommendedName>
        <fullName evidence="1">Aminoglycoside phosphotransferase domain-containing protein</fullName>
    </recommendedName>
</protein>
<dbReference type="Proteomes" id="UP001501237">
    <property type="component" value="Unassembled WGS sequence"/>
</dbReference>
<comment type="caution">
    <text evidence="2">The sequence shown here is derived from an EMBL/GenBank/DDBJ whole genome shotgun (WGS) entry which is preliminary data.</text>
</comment>
<dbReference type="EMBL" id="BAAAUV010000005">
    <property type="protein sequence ID" value="GAA3209201.1"/>
    <property type="molecule type" value="Genomic_DNA"/>
</dbReference>
<proteinExistence type="predicted"/>
<feature type="domain" description="Aminoglycoside phosphotransferase" evidence="1">
    <location>
        <begin position="173"/>
        <end position="332"/>
    </location>
</feature>
<dbReference type="RefSeq" id="WP_344827045.1">
    <property type="nucleotide sequence ID" value="NZ_BAAAUV010000005.1"/>
</dbReference>
<dbReference type="SUPFAM" id="SSF56112">
    <property type="entry name" value="Protein kinase-like (PK-like)"/>
    <property type="match status" value="1"/>
</dbReference>
<evidence type="ECO:0000313" key="2">
    <source>
        <dbReference type="EMBL" id="GAA3209201.1"/>
    </source>
</evidence>
<evidence type="ECO:0000313" key="3">
    <source>
        <dbReference type="Proteomes" id="UP001501237"/>
    </source>
</evidence>
<dbReference type="Pfam" id="PF01636">
    <property type="entry name" value="APH"/>
    <property type="match status" value="1"/>
</dbReference>
<gene>
    <name evidence="2" type="ORF">GCM10010468_26570</name>
</gene>
<dbReference type="Gene3D" id="3.90.1200.10">
    <property type="match status" value="1"/>
</dbReference>
<dbReference type="InterPro" id="IPR002575">
    <property type="entry name" value="Aminoglycoside_PTrfase"/>
</dbReference>
<sequence>MSALRTASAVVTFGEEIIGESGPFETPESAAWNNTAPVCERLSALLGVPVVVLRLLEVSGGGFARGGRVRYHAEALERPRSRLSPAAAGDLFEPHPLRSRWATSAGLREGLEWASSVAEVTGPPRQAKTWNLGAVFRLPVEGGSVWLKGSAPFGAAEPDALEWIGDPSLTPVVLARRPGWTVLSHLPGEDCWEAGPGLLDALVRRWAEAAGRLGAPASLPDRRPARLPALFAGLLDGEAGRSLDAAETEAAGRLLDALPRLISGLEACGLPEGLVHGDFHPGNCRSDGTRTTVLDFADAHHGHPALDGLRPATFVAPDLWEPCRSAWISTWSRAVPGSDPARALELFRPLAHLSYAHRYQEFLDAIEPSERIYHEGDPAEEIREALQAVKTSRPPT</sequence>
<organism evidence="2 3">
    <name type="scientific">Actinocorallia longicatena</name>
    <dbReference type="NCBI Taxonomy" id="111803"/>
    <lineage>
        <taxon>Bacteria</taxon>
        <taxon>Bacillati</taxon>
        <taxon>Actinomycetota</taxon>
        <taxon>Actinomycetes</taxon>
        <taxon>Streptosporangiales</taxon>
        <taxon>Thermomonosporaceae</taxon>
        <taxon>Actinocorallia</taxon>
    </lineage>
</organism>